<gene>
    <name evidence="4" type="ORF">F2Q68_00023255</name>
</gene>
<keyword evidence="3" id="KW-0808">Transferase</keyword>
<sequence length="943" mass="108088">MEKSSGLRVILFPLPIQGCINPMIQLAKILHSRGFSITVIHTHFNAPKASSHPLFTFLEIPDGLSETEKRTDDKTFLFTLLNQRCEAPFRDFLAKLLVSSDSETQRISCLIHDSGWTFTPSVTKGLKLPRLVLSTYTVSFFLNHFSLPKLRREVSQGIIISRFTYHFLSSLYYEYFLFIKQLSFTDSEQDDLVQEFPPLREKDLVRLLKEKREYLEPYLNMMLEATKSSSGIIFISCEELNQDSLPKAREDFKVPIYAIEPSFSNFPASSSSLFTQDETCIPWLDRHEDKSVIYVSFGSLATMTGPELTEIACSLRNSGQPFLLVVRVGLVKGTEWIEAIPEDLKATLNEKGKIVKWAPQQEVLKHRAVGGFLTHNGWNSVVESVCEGVPMICLPFIWDQFLNARLVSGVWRVGLHLEHRIESNEIESSIRSLFYGDEGDAIRERMRLLKEKVGRSVKENGSAYRSLESLIDRIRSFGFYSYLCEKALMEKSNGLQVILFPLPLQGCINPMIQLAKILHSRGFSITVIHTRFKAPRALNHPLFEFLQIPDGLSDTETRSHDINLMLTILNERCESPFRDCLTKLLQSPDSETERKKQMISCLIHDSGWIFTEPLPKSLNLPRLVLNATKASFFRGHFALPQLRRERYLPLQDSEQEDPVREFPPLRKKDVYRLLDEESEVLDAYLNRIYDTTKSSSGLIFMSCEELDQDSLTQTRQDFQIPVFAIGTSHTRFPASSSSLLTPDETCIPWLDKQEDRSVIYVSFGSLVTISESELLEIAWGLSNSDQPFLWVVRVGMVNGIKWIEVIPEEVMERLNKNGKIVKWAPQQEVLKHQAIGGYLTHNGWNSTVESVCEGVPMICLPFIWDQFLNARFVCDIWRVGLHLENRIERNEIERMIRILFLEAKGEVIRERIELLKEKVGTSVKQNGSAYQCLEILVDHISSF</sequence>
<comment type="caution">
    <text evidence="4">The sequence shown here is derived from an EMBL/GenBank/DDBJ whole genome shotgun (WGS) entry which is preliminary data.</text>
</comment>
<dbReference type="PANTHER" id="PTHR11926:SF906">
    <property type="entry name" value="UDP-GLYCOSYLTRANSFERASE 76C3-RELATED"/>
    <property type="match status" value="1"/>
</dbReference>
<evidence type="ECO:0008006" key="6">
    <source>
        <dbReference type="Google" id="ProtNLM"/>
    </source>
</evidence>
<dbReference type="FunFam" id="3.40.50.2000:FF:000120">
    <property type="entry name" value="UDP-glycosyltransferase 76C1"/>
    <property type="match status" value="1"/>
</dbReference>
<dbReference type="FunFam" id="3.40.50.2000:FF:000040">
    <property type="entry name" value="UDP-glycosyltransferase 76C1"/>
    <property type="match status" value="2"/>
</dbReference>
<organism evidence="4 5">
    <name type="scientific">Brassica cretica</name>
    <name type="common">Mustard</name>
    <dbReference type="NCBI Taxonomy" id="69181"/>
    <lineage>
        <taxon>Eukaryota</taxon>
        <taxon>Viridiplantae</taxon>
        <taxon>Streptophyta</taxon>
        <taxon>Embryophyta</taxon>
        <taxon>Tracheophyta</taxon>
        <taxon>Spermatophyta</taxon>
        <taxon>Magnoliopsida</taxon>
        <taxon>eudicotyledons</taxon>
        <taxon>Gunneridae</taxon>
        <taxon>Pentapetalae</taxon>
        <taxon>rosids</taxon>
        <taxon>malvids</taxon>
        <taxon>Brassicales</taxon>
        <taxon>Brassicaceae</taxon>
        <taxon>Brassiceae</taxon>
        <taxon>Brassica</taxon>
    </lineage>
</organism>
<dbReference type="PANTHER" id="PTHR11926">
    <property type="entry name" value="GLUCOSYL/GLUCURONOSYL TRANSFERASES"/>
    <property type="match status" value="1"/>
</dbReference>
<dbReference type="AlphaFoldDB" id="A0A8S9G0R4"/>
<evidence type="ECO:0000256" key="1">
    <source>
        <dbReference type="ARBA" id="ARBA00009995"/>
    </source>
</evidence>
<dbReference type="Gene3D" id="3.40.50.2000">
    <property type="entry name" value="Glycogen Phosphorylase B"/>
    <property type="match status" value="4"/>
</dbReference>
<evidence type="ECO:0000313" key="5">
    <source>
        <dbReference type="Proteomes" id="UP000712281"/>
    </source>
</evidence>
<comment type="similarity">
    <text evidence="1">Belongs to the UDP-glycosyltransferase family.</text>
</comment>
<dbReference type="InterPro" id="IPR002213">
    <property type="entry name" value="UDP_glucos_trans"/>
</dbReference>
<dbReference type="Pfam" id="PF00201">
    <property type="entry name" value="UDPGT"/>
    <property type="match status" value="2"/>
</dbReference>
<protein>
    <recommendedName>
        <fullName evidence="6">UDP-glycosyltransferases domain-containing protein</fullName>
    </recommendedName>
</protein>
<dbReference type="EMBL" id="QGKW02002228">
    <property type="protein sequence ID" value="KAF2538809.1"/>
    <property type="molecule type" value="Genomic_DNA"/>
</dbReference>
<dbReference type="CDD" id="cd03784">
    <property type="entry name" value="GT1_Gtf-like"/>
    <property type="match status" value="2"/>
</dbReference>
<accession>A0A8S9G0R4</accession>
<evidence type="ECO:0000256" key="3">
    <source>
        <dbReference type="ARBA" id="ARBA00022679"/>
    </source>
</evidence>
<evidence type="ECO:0000313" key="4">
    <source>
        <dbReference type="EMBL" id="KAF2538809.1"/>
    </source>
</evidence>
<dbReference type="SUPFAM" id="SSF53756">
    <property type="entry name" value="UDP-Glycosyltransferase/glycogen phosphorylase"/>
    <property type="match status" value="2"/>
</dbReference>
<evidence type="ECO:0000256" key="2">
    <source>
        <dbReference type="ARBA" id="ARBA00022676"/>
    </source>
</evidence>
<dbReference type="GO" id="GO:0080043">
    <property type="term" value="F:quercetin 3-O-glucosyltransferase activity"/>
    <property type="evidence" value="ECO:0007669"/>
    <property type="project" value="TreeGrafter"/>
</dbReference>
<dbReference type="GO" id="GO:0080044">
    <property type="term" value="F:quercetin 7-O-glucosyltransferase activity"/>
    <property type="evidence" value="ECO:0007669"/>
    <property type="project" value="TreeGrafter"/>
</dbReference>
<reference evidence="4" key="1">
    <citation type="submission" date="2019-12" db="EMBL/GenBank/DDBJ databases">
        <title>Genome sequencing and annotation of Brassica cretica.</title>
        <authorList>
            <person name="Studholme D.J."/>
            <person name="Sarris P.F."/>
        </authorList>
    </citation>
    <scope>NUCLEOTIDE SEQUENCE</scope>
    <source>
        <strain evidence="4">PFS-001/15</strain>
        <tissue evidence="4">Leaf</tissue>
    </source>
</reference>
<name>A0A8S9G0R4_BRACR</name>
<keyword evidence="2" id="KW-0328">Glycosyltransferase</keyword>
<proteinExistence type="inferred from homology"/>
<dbReference type="Proteomes" id="UP000712281">
    <property type="component" value="Unassembled WGS sequence"/>
</dbReference>